<protein>
    <submittedName>
        <fullName evidence="2">Uncharacterized protein</fullName>
    </submittedName>
</protein>
<reference evidence="2 3" key="1">
    <citation type="submission" date="2018-07" db="EMBL/GenBank/DDBJ databases">
        <title>Genome sequencing of oomycete isolates from Chile give support for New Zealand origin for Phytophthora kernoviae and make available the first Nothophytophthora sp. genome.</title>
        <authorList>
            <person name="Studholme D.J."/>
            <person name="Sanfuentes E."/>
            <person name="Panda P."/>
            <person name="Hill R."/>
            <person name="Sambles C."/>
            <person name="Grant M."/>
            <person name="Williams N.M."/>
            <person name="Mcdougal R.L."/>
        </authorList>
    </citation>
    <scope>NUCLEOTIDE SEQUENCE [LARGE SCALE GENOMIC DNA]</scope>
    <source>
        <strain evidence="2">Chile6</strain>
    </source>
</reference>
<feature type="region of interest" description="Disordered" evidence="1">
    <location>
        <begin position="217"/>
        <end position="238"/>
    </location>
</feature>
<comment type="caution">
    <text evidence="2">The sequence shown here is derived from an EMBL/GenBank/DDBJ whole genome shotgun (WGS) entry which is preliminary data.</text>
</comment>
<sequence length="253" mass="29298">MLNTLVPSRNSSMEITAYHVSRIGGLTEIQPHLCNSKDRDELALNLKAACFTTTRYKGGLPTISTYPRNFEDGEYGHRYTMEFDPRHFFKFQMAETTVDDVTQVHYLLLRRDDPVEGKLADFIRACVPLRENRYWDRYFPGGQANEYTEDKTFVNVLFVHEVPVTWSDKVEKRGPVFNLEQLTDTAVWYERMLQEARRTERLADVAAWIEQVVQQAAGNHTDPIPNHEDDQEAEDDDDVDNLTAGFEMQLGLR</sequence>
<evidence type="ECO:0000256" key="1">
    <source>
        <dbReference type="SAM" id="MobiDB-lite"/>
    </source>
</evidence>
<dbReference type="AlphaFoldDB" id="A0A3F2RHX9"/>
<feature type="compositionally biased region" description="Acidic residues" evidence="1">
    <location>
        <begin position="229"/>
        <end position="238"/>
    </location>
</feature>
<proteinExistence type="predicted"/>
<evidence type="ECO:0000313" key="3">
    <source>
        <dbReference type="Proteomes" id="UP000277300"/>
    </source>
</evidence>
<dbReference type="EMBL" id="MBDO02000313">
    <property type="protein sequence ID" value="RLN57320.1"/>
    <property type="molecule type" value="Genomic_DNA"/>
</dbReference>
<dbReference type="OrthoDB" id="10516015at2759"/>
<gene>
    <name evidence="2" type="ORF">BBP00_00007557</name>
</gene>
<dbReference type="Proteomes" id="UP000277300">
    <property type="component" value="Unassembled WGS sequence"/>
</dbReference>
<evidence type="ECO:0000313" key="2">
    <source>
        <dbReference type="EMBL" id="RLN57320.1"/>
    </source>
</evidence>
<organism evidence="2 3">
    <name type="scientific">Phytophthora kernoviae</name>
    <dbReference type="NCBI Taxonomy" id="325452"/>
    <lineage>
        <taxon>Eukaryota</taxon>
        <taxon>Sar</taxon>
        <taxon>Stramenopiles</taxon>
        <taxon>Oomycota</taxon>
        <taxon>Peronosporomycetes</taxon>
        <taxon>Peronosporales</taxon>
        <taxon>Peronosporaceae</taxon>
        <taxon>Phytophthora</taxon>
    </lineage>
</organism>
<accession>A0A3F2RHX9</accession>
<name>A0A3F2RHX9_9STRA</name>